<comment type="similarity">
    <text evidence="3 12">Belongs to the PP2C family.</text>
</comment>
<evidence type="ECO:0000256" key="5">
    <source>
        <dbReference type="ARBA" id="ARBA00022723"/>
    </source>
</evidence>
<dbReference type="PANTHER" id="PTHR13832:SF853">
    <property type="entry name" value="PROTEIN PHOSPHATASE 2C 2-RELATED"/>
    <property type="match status" value="1"/>
</dbReference>
<dbReference type="EMBL" id="PYDT01000003">
    <property type="protein sequence ID" value="THU66079.1"/>
    <property type="molecule type" value="Genomic_DNA"/>
</dbReference>
<dbReference type="GO" id="GO:0046872">
    <property type="term" value="F:metal ion binding"/>
    <property type="evidence" value="ECO:0007669"/>
    <property type="project" value="UniProtKB-KW"/>
</dbReference>
<evidence type="ECO:0000313" key="16">
    <source>
        <dbReference type="Proteomes" id="UP000317650"/>
    </source>
</evidence>
<dbReference type="SMART" id="SM00332">
    <property type="entry name" value="PP2Cc"/>
    <property type="match status" value="1"/>
</dbReference>
<dbReference type="InterPro" id="IPR036457">
    <property type="entry name" value="PPM-type-like_dom_sf"/>
</dbReference>
<evidence type="ECO:0000256" key="2">
    <source>
        <dbReference type="ARBA" id="ARBA00001946"/>
    </source>
</evidence>
<proteinExistence type="inferred from homology"/>
<keyword evidence="6 12" id="KW-0378">Hydrolase</keyword>
<evidence type="ECO:0000256" key="13">
    <source>
        <dbReference type="SAM" id="MobiDB-lite"/>
    </source>
</evidence>
<dbReference type="GO" id="GO:0009738">
    <property type="term" value="P:abscisic acid-activated signaling pathway"/>
    <property type="evidence" value="ECO:0007669"/>
    <property type="project" value="UniProtKB-ARBA"/>
</dbReference>
<keyword evidence="8 12" id="KW-0904">Protein phosphatase</keyword>
<evidence type="ECO:0000256" key="1">
    <source>
        <dbReference type="ARBA" id="ARBA00001936"/>
    </source>
</evidence>
<sequence>MSCSVAIASSPAFSPSRISISCKGSPESLALNPCSPSASPRSCSSSPFRPQRFQRAPSGLREVGAGIGTSSSPSGLAVDAPSSSSPPPSSSGGSCSVSKRKRPARINIPLAKALTFAPEVSDDWREVEAESARYTVYCKRGRKRLVMEDRQKVALDLNGDPKLAFFGIFDGHGGKRAAEFASENLGEFIAEEMVTTSGAGANDIAKAVRIGYLKTDAEFLKEEADGGACCVTALLRDGDLIVSNVGDCRAVLSRAGKAEALTSDHRPSREDERDRIESLGGYVDYFRGAWRLQGSLAISRAIGDSHLKQWVIPEPETRIINIEAECEFLILASDGLWDKVSIQEAVDVARPSCIDADSASSLSACKNLVDLSAKRGSLDDISVMIVKLQHYV</sequence>
<dbReference type="InterPro" id="IPR015655">
    <property type="entry name" value="PP2C"/>
</dbReference>
<dbReference type="InterPro" id="IPR001932">
    <property type="entry name" value="PPM-type_phosphatase-like_dom"/>
</dbReference>
<keyword evidence="9" id="KW-0464">Manganese</keyword>
<dbReference type="Pfam" id="PF00481">
    <property type="entry name" value="PP2C"/>
    <property type="match status" value="1"/>
</dbReference>
<dbReference type="FunFam" id="3.60.40.10:FF:000044">
    <property type="entry name" value="probable protein phosphatase 2C 25"/>
    <property type="match status" value="1"/>
</dbReference>
<evidence type="ECO:0000313" key="15">
    <source>
        <dbReference type="EMBL" id="THU66079.1"/>
    </source>
</evidence>
<comment type="catalytic activity">
    <reaction evidence="10">
        <text>O-phospho-L-seryl-[protein] + H2O = L-seryl-[protein] + phosphate</text>
        <dbReference type="Rhea" id="RHEA:20629"/>
        <dbReference type="Rhea" id="RHEA-COMP:9863"/>
        <dbReference type="Rhea" id="RHEA-COMP:11604"/>
        <dbReference type="ChEBI" id="CHEBI:15377"/>
        <dbReference type="ChEBI" id="CHEBI:29999"/>
        <dbReference type="ChEBI" id="CHEBI:43474"/>
        <dbReference type="ChEBI" id="CHEBI:83421"/>
        <dbReference type="EC" id="3.1.3.16"/>
    </reaction>
</comment>
<evidence type="ECO:0000256" key="10">
    <source>
        <dbReference type="ARBA" id="ARBA00047761"/>
    </source>
</evidence>
<dbReference type="STRING" id="52838.A0A4S8JV55"/>
<dbReference type="GO" id="GO:0004722">
    <property type="term" value="F:protein serine/threonine phosphatase activity"/>
    <property type="evidence" value="ECO:0007669"/>
    <property type="project" value="UniProtKB-EC"/>
</dbReference>
<gene>
    <name evidence="15" type="ORF">C4D60_Mb05t10410</name>
</gene>
<dbReference type="SUPFAM" id="SSF81606">
    <property type="entry name" value="PP2C-like"/>
    <property type="match status" value="1"/>
</dbReference>
<comment type="cofactor">
    <cofactor evidence="1">
        <name>Mn(2+)</name>
        <dbReference type="ChEBI" id="CHEBI:29035"/>
    </cofactor>
</comment>
<dbReference type="SMART" id="SM00331">
    <property type="entry name" value="PP2C_SIG"/>
    <property type="match status" value="1"/>
</dbReference>
<dbReference type="PANTHER" id="PTHR13832">
    <property type="entry name" value="PROTEIN PHOSPHATASE 2C"/>
    <property type="match status" value="1"/>
</dbReference>
<reference evidence="15 16" key="1">
    <citation type="journal article" date="2019" name="Nat. Plants">
        <title>Genome sequencing of Musa balbisiana reveals subgenome evolution and function divergence in polyploid bananas.</title>
        <authorList>
            <person name="Yao X."/>
        </authorList>
    </citation>
    <scope>NUCLEOTIDE SEQUENCE [LARGE SCALE GENOMIC DNA]</scope>
    <source>
        <strain evidence="16">cv. DH-PKW</strain>
        <tissue evidence="15">Leaves</tissue>
    </source>
</reference>
<feature type="compositionally biased region" description="Low complexity" evidence="13">
    <location>
        <begin position="33"/>
        <end position="50"/>
    </location>
</feature>
<evidence type="ECO:0000256" key="12">
    <source>
        <dbReference type="RuleBase" id="RU003465"/>
    </source>
</evidence>
<dbReference type="PROSITE" id="PS01032">
    <property type="entry name" value="PPM_1"/>
    <property type="match status" value="1"/>
</dbReference>
<feature type="region of interest" description="Disordered" evidence="13">
    <location>
        <begin position="33"/>
        <end position="100"/>
    </location>
</feature>
<protein>
    <recommendedName>
        <fullName evidence="4">protein-serine/threonine phosphatase</fullName>
        <ecNumber evidence="4">3.1.3.16</ecNumber>
    </recommendedName>
</protein>
<evidence type="ECO:0000256" key="6">
    <source>
        <dbReference type="ARBA" id="ARBA00022801"/>
    </source>
</evidence>
<dbReference type="EC" id="3.1.3.16" evidence="4"/>
<dbReference type="InterPro" id="IPR000222">
    <property type="entry name" value="PP2C_BS"/>
</dbReference>
<accession>A0A4S8JV55</accession>
<organism evidence="15 16">
    <name type="scientific">Musa balbisiana</name>
    <name type="common">Banana</name>
    <dbReference type="NCBI Taxonomy" id="52838"/>
    <lineage>
        <taxon>Eukaryota</taxon>
        <taxon>Viridiplantae</taxon>
        <taxon>Streptophyta</taxon>
        <taxon>Embryophyta</taxon>
        <taxon>Tracheophyta</taxon>
        <taxon>Spermatophyta</taxon>
        <taxon>Magnoliopsida</taxon>
        <taxon>Liliopsida</taxon>
        <taxon>Zingiberales</taxon>
        <taxon>Musaceae</taxon>
        <taxon>Musa</taxon>
    </lineage>
</organism>
<dbReference type="Proteomes" id="UP000317650">
    <property type="component" value="Chromosome 5"/>
</dbReference>
<comment type="catalytic activity">
    <reaction evidence="11">
        <text>O-phospho-L-threonyl-[protein] + H2O = L-threonyl-[protein] + phosphate</text>
        <dbReference type="Rhea" id="RHEA:47004"/>
        <dbReference type="Rhea" id="RHEA-COMP:11060"/>
        <dbReference type="Rhea" id="RHEA-COMP:11605"/>
        <dbReference type="ChEBI" id="CHEBI:15377"/>
        <dbReference type="ChEBI" id="CHEBI:30013"/>
        <dbReference type="ChEBI" id="CHEBI:43474"/>
        <dbReference type="ChEBI" id="CHEBI:61977"/>
        <dbReference type="EC" id="3.1.3.16"/>
    </reaction>
</comment>
<keyword evidence="16" id="KW-1185">Reference proteome</keyword>
<keyword evidence="7" id="KW-0460">Magnesium</keyword>
<evidence type="ECO:0000259" key="14">
    <source>
        <dbReference type="PROSITE" id="PS51746"/>
    </source>
</evidence>
<evidence type="ECO:0000256" key="8">
    <source>
        <dbReference type="ARBA" id="ARBA00022912"/>
    </source>
</evidence>
<evidence type="ECO:0000256" key="7">
    <source>
        <dbReference type="ARBA" id="ARBA00022842"/>
    </source>
</evidence>
<name>A0A4S8JV55_MUSBA</name>
<evidence type="ECO:0000256" key="4">
    <source>
        <dbReference type="ARBA" id="ARBA00013081"/>
    </source>
</evidence>
<keyword evidence="5" id="KW-0479">Metal-binding</keyword>
<feature type="domain" description="PPM-type phosphatase" evidence="14">
    <location>
        <begin position="133"/>
        <end position="388"/>
    </location>
</feature>
<dbReference type="CDD" id="cd00143">
    <property type="entry name" value="PP2Cc"/>
    <property type="match status" value="1"/>
</dbReference>
<dbReference type="PROSITE" id="PS51746">
    <property type="entry name" value="PPM_2"/>
    <property type="match status" value="1"/>
</dbReference>
<dbReference type="AlphaFoldDB" id="A0A4S8JV55"/>
<dbReference type="Gene3D" id="3.60.40.10">
    <property type="entry name" value="PPM-type phosphatase domain"/>
    <property type="match status" value="1"/>
</dbReference>
<evidence type="ECO:0000256" key="3">
    <source>
        <dbReference type="ARBA" id="ARBA00006702"/>
    </source>
</evidence>
<evidence type="ECO:0000256" key="11">
    <source>
        <dbReference type="ARBA" id="ARBA00048336"/>
    </source>
</evidence>
<evidence type="ECO:0000256" key="9">
    <source>
        <dbReference type="ARBA" id="ARBA00023211"/>
    </source>
</evidence>
<comment type="cofactor">
    <cofactor evidence="2">
        <name>Mg(2+)</name>
        <dbReference type="ChEBI" id="CHEBI:18420"/>
    </cofactor>
</comment>
<comment type="caution">
    <text evidence="15">The sequence shown here is derived from an EMBL/GenBank/DDBJ whole genome shotgun (WGS) entry which is preliminary data.</text>
</comment>